<keyword evidence="6 8" id="KW-1133">Transmembrane helix</keyword>
<keyword evidence="4 8" id="KW-0812">Transmembrane</keyword>
<dbReference type="OrthoDB" id="9796616at2"/>
<sequence>MMKNMIFYLILLVSFIFQSTILQFITVFGVVVNLTLVMLVVMSLQTNEIYGGTLGLMLGMLNDLLYYQSFGINSLIFLIIGFSLGSLSENVYKFDFLTNFYFTVAATVVFHLMFYMINYFLKIDSASIIYMIRPIVIELVMSVIILAPILKLERYIFKELNIKFE</sequence>
<feature type="transmembrane region" description="Helical" evidence="8">
    <location>
        <begin position="99"/>
        <end position="121"/>
    </location>
</feature>
<dbReference type="STRING" id="1121476.SAMN02745751_02900"/>
<keyword evidence="7 8" id="KW-0472">Membrane</keyword>
<name>A0A1M6KI30_9FIRM</name>
<evidence type="ECO:0000313" key="9">
    <source>
        <dbReference type="EMBL" id="SHJ58616.1"/>
    </source>
</evidence>
<evidence type="ECO:0000256" key="8">
    <source>
        <dbReference type="SAM" id="Phobius"/>
    </source>
</evidence>
<evidence type="ECO:0000256" key="5">
    <source>
        <dbReference type="ARBA" id="ARBA00022960"/>
    </source>
</evidence>
<dbReference type="NCBIfam" id="TIGR03426">
    <property type="entry name" value="shape_MreD"/>
    <property type="match status" value="1"/>
</dbReference>
<feature type="transmembrane region" description="Helical" evidence="8">
    <location>
        <begin position="127"/>
        <end position="150"/>
    </location>
</feature>
<gene>
    <name evidence="9" type="ORF">SAMN02745751_02900</name>
</gene>
<comment type="subcellular location">
    <subcellularLocation>
        <location evidence="1">Cell membrane</location>
        <topology evidence="1">Multi-pass membrane protein</topology>
    </subcellularLocation>
</comment>
<evidence type="ECO:0000256" key="3">
    <source>
        <dbReference type="ARBA" id="ARBA00022475"/>
    </source>
</evidence>
<keyword evidence="5" id="KW-0133">Cell shape</keyword>
<dbReference type="RefSeq" id="WP_073050286.1">
    <property type="nucleotide sequence ID" value="NZ_FQZL01000026.1"/>
</dbReference>
<evidence type="ECO:0000313" key="10">
    <source>
        <dbReference type="Proteomes" id="UP000184052"/>
    </source>
</evidence>
<evidence type="ECO:0000256" key="4">
    <source>
        <dbReference type="ARBA" id="ARBA00022692"/>
    </source>
</evidence>
<evidence type="ECO:0000256" key="2">
    <source>
        <dbReference type="ARBA" id="ARBA00007776"/>
    </source>
</evidence>
<evidence type="ECO:0000256" key="1">
    <source>
        <dbReference type="ARBA" id="ARBA00004651"/>
    </source>
</evidence>
<dbReference type="GO" id="GO:0005886">
    <property type="term" value="C:plasma membrane"/>
    <property type="evidence" value="ECO:0007669"/>
    <property type="project" value="UniProtKB-SubCell"/>
</dbReference>
<dbReference type="GO" id="GO:0008360">
    <property type="term" value="P:regulation of cell shape"/>
    <property type="evidence" value="ECO:0007669"/>
    <property type="project" value="UniProtKB-KW"/>
</dbReference>
<keyword evidence="10" id="KW-1185">Reference proteome</keyword>
<evidence type="ECO:0000256" key="6">
    <source>
        <dbReference type="ARBA" id="ARBA00022989"/>
    </source>
</evidence>
<dbReference type="EMBL" id="FQZL01000026">
    <property type="protein sequence ID" value="SHJ58616.1"/>
    <property type="molecule type" value="Genomic_DNA"/>
</dbReference>
<organism evidence="9 10">
    <name type="scientific">Dethiosulfatibacter aminovorans DSM 17477</name>
    <dbReference type="NCBI Taxonomy" id="1121476"/>
    <lineage>
        <taxon>Bacteria</taxon>
        <taxon>Bacillati</taxon>
        <taxon>Bacillota</taxon>
        <taxon>Tissierellia</taxon>
        <taxon>Dethiosulfatibacter</taxon>
    </lineage>
</organism>
<protein>
    <submittedName>
        <fullName evidence="9">Rod shape-determining protein MreD</fullName>
    </submittedName>
</protein>
<dbReference type="Proteomes" id="UP000184052">
    <property type="component" value="Unassembled WGS sequence"/>
</dbReference>
<evidence type="ECO:0000256" key="7">
    <source>
        <dbReference type="ARBA" id="ARBA00023136"/>
    </source>
</evidence>
<dbReference type="Pfam" id="PF04093">
    <property type="entry name" value="MreD"/>
    <property type="match status" value="1"/>
</dbReference>
<feature type="transmembrane region" description="Helical" evidence="8">
    <location>
        <begin position="64"/>
        <end position="87"/>
    </location>
</feature>
<keyword evidence="3" id="KW-1003">Cell membrane</keyword>
<dbReference type="AlphaFoldDB" id="A0A1M6KI30"/>
<reference evidence="9 10" key="1">
    <citation type="submission" date="2016-11" db="EMBL/GenBank/DDBJ databases">
        <authorList>
            <person name="Jaros S."/>
            <person name="Januszkiewicz K."/>
            <person name="Wedrychowicz H."/>
        </authorList>
    </citation>
    <scope>NUCLEOTIDE SEQUENCE [LARGE SCALE GENOMIC DNA]</scope>
    <source>
        <strain evidence="9 10">DSM 17477</strain>
    </source>
</reference>
<accession>A0A1M6KI30</accession>
<comment type="similarity">
    <text evidence="2">Belongs to the MreD family.</text>
</comment>
<dbReference type="InterPro" id="IPR007227">
    <property type="entry name" value="Cell_shape_determining_MreD"/>
</dbReference>
<proteinExistence type="inferred from homology"/>